<dbReference type="InterPro" id="IPR050130">
    <property type="entry name" value="ClpA_ClpB"/>
</dbReference>
<evidence type="ECO:0000256" key="6">
    <source>
        <dbReference type="ARBA" id="ARBA00023054"/>
    </source>
</evidence>
<name>A0A857DIZ3_9FIRM</name>
<reference evidence="13 14" key="1">
    <citation type="submission" date="2019-12" db="EMBL/GenBank/DDBJ databases">
        <title>Sequence classification of anaerobic respiratory reductive dehalogenases: First we see many, then we see few.</title>
        <authorList>
            <person name="Molenda O."/>
            <person name="Puentes Jacome L.A."/>
            <person name="Cao X."/>
            <person name="Nesbo C.L."/>
            <person name="Tang S."/>
            <person name="Morson N."/>
            <person name="Patron J."/>
            <person name="Lomheim L."/>
            <person name="Wishart D.S."/>
            <person name="Edwards E.A."/>
        </authorList>
    </citation>
    <scope>NUCLEOTIDE SEQUENCE [LARGE SCALE GENOMIC DNA]</scope>
    <source>
        <strain evidence="13 14">12DCA</strain>
    </source>
</reference>
<evidence type="ECO:0000256" key="2">
    <source>
        <dbReference type="ARBA" id="ARBA00008675"/>
    </source>
</evidence>
<evidence type="ECO:0000256" key="1">
    <source>
        <dbReference type="ARBA" id="ARBA00004496"/>
    </source>
</evidence>
<evidence type="ECO:0000256" key="3">
    <source>
        <dbReference type="ARBA" id="ARBA00022737"/>
    </source>
</evidence>
<keyword evidence="3 9" id="KW-0677">Repeat</keyword>
<dbReference type="PROSITE" id="PS00870">
    <property type="entry name" value="CLPAB_1"/>
    <property type="match status" value="1"/>
</dbReference>
<dbReference type="InterPro" id="IPR036628">
    <property type="entry name" value="Clp_N_dom_sf"/>
</dbReference>
<accession>A0A857DIZ3</accession>
<keyword evidence="4 10" id="KW-0547">Nucleotide-binding</keyword>
<keyword evidence="11" id="KW-0963">Cytoplasm</keyword>
<dbReference type="GO" id="GO:0005524">
    <property type="term" value="F:ATP binding"/>
    <property type="evidence" value="ECO:0007669"/>
    <property type="project" value="UniProtKB-UniRule"/>
</dbReference>
<dbReference type="InterPro" id="IPR027417">
    <property type="entry name" value="P-loop_NTPase"/>
</dbReference>
<dbReference type="RefSeq" id="WP_158208223.1">
    <property type="nucleotide sequence ID" value="NZ_CP046996.1"/>
</dbReference>
<dbReference type="Pfam" id="PF07724">
    <property type="entry name" value="AAA_2"/>
    <property type="match status" value="1"/>
</dbReference>
<feature type="domain" description="Clp R" evidence="12">
    <location>
        <begin position="5"/>
        <end position="149"/>
    </location>
</feature>
<evidence type="ECO:0000256" key="8">
    <source>
        <dbReference type="ARBA" id="ARBA00026057"/>
    </source>
</evidence>
<dbReference type="Pfam" id="PF17871">
    <property type="entry name" value="AAA_lid_9"/>
    <property type="match status" value="1"/>
</dbReference>
<dbReference type="Pfam" id="PF00004">
    <property type="entry name" value="AAA"/>
    <property type="match status" value="1"/>
</dbReference>
<dbReference type="Proteomes" id="UP000430508">
    <property type="component" value="Chromosome"/>
</dbReference>
<gene>
    <name evidence="11 13" type="primary">clpB</name>
    <name evidence="13" type="ORF">GQ588_07385</name>
</gene>
<dbReference type="InterPro" id="IPR028299">
    <property type="entry name" value="ClpA/B_CS2"/>
</dbReference>
<dbReference type="EMBL" id="CP046996">
    <property type="protein sequence ID" value="QHA00462.1"/>
    <property type="molecule type" value="Genomic_DNA"/>
</dbReference>
<dbReference type="InterPro" id="IPR001270">
    <property type="entry name" value="ClpA/B"/>
</dbReference>
<dbReference type="PRINTS" id="PR00300">
    <property type="entry name" value="CLPPROTEASEA"/>
</dbReference>
<dbReference type="FunFam" id="1.10.8.60:FF:000017">
    <property type="entry name" value="ATP-dependent chaperone ClpB"/>
    <property type="match status" value="1"/>
</dbReference>
<dbReference type="SUPFAM" id="SSF81923">
    <property type="entry name" value="Double Clp-N motif"/>
    <property type="match status" value="1"/>
</dbReference>
<dbReference type="FunFam" id="3.40.50.300:FF:000025">
    <property type="entry name" value="ATP-dependent Clp protease subunit"/>
    <property type="match status" value="1"/>
</dbReference>
<evidence type="ECO:0000256" key="5">
    <source>
        <dbReference type="ARBA" id="ARBA00022840"/>
    </source>
</evidence>
<dbReference type="Gene3D" id="1.10.1780.10">
    <property type="entry name" value="Clp, N-terminal domain"/>
    <property type="match status" value="1"/>
</dbReference>
<evidence type="ECO:0000256" key="10">
    <source>
        <dbReference type="RuleBase" id="RU004432"/>
    </source>
</evidence>
<evidence type="ECO:0000313" key="13">
    <source>
        <dbReference type="EMBL" id="QHA00462.1"/>
    </source>
</evidence>
<evidence type="ECO:0000259" key="12">
    <source>
        <dbReference type="PROSITE" id="PS51903"/>
    </source>
</evidence>
<dbReference type="PANTHER" id="PTHR11638">
    <property type="entry name" value="ATP-DEPENDENT CLP PROTEASE"/>
    <property type="match status" value="1"/>
</dbReference>
<keyword evidence="11" id="KW-0346">Stress response</keyword>
<dbReference type="CDD" id="cd00009">
    <property type="entry name" value="AAA"/>
    <property type="match status" value="1"/>
</dbReference>
<dbReference type="SUPFAM" id="SSF52540">
    <property type="entry name" value="P-loop containing nucleoside triphosphate hydrolases"/>
    <property type="match status" value="2"/>
</dbReference>
<keyword evidence="5 10" id="KW-0067">ATP-binding</keyword>
<dbReference type="SMART" id="SM00382">
    <property type="entry name" value="AAA"/>
    <property type="match status" value="2"/>
</dbReference>
<dbReference type="InterPro" id="IPR003959">
    <property type="entry name" value="ATPase_AAA_core"/>
</dbReference>
<dbReference type="InterPro" id="IPR041546">
    <property type="entry name" value="ClpA/ClpB_AAA_lid"/>
</dbReference>
<dbReference type="AlphaFoldDB" id="A0A857DIZ3"/>
<dbReference type="FunFam" id="3.40.50.300:FF:000120">
    <property type="entry name" value="ATP-dependent chaperone ClpB"/>
    <property type="match status" value="1"/>
</dbReference>
<dbReference type="GO" id="GO:0034605">
    <property type="term" value="P:cellular response to heat"/>
    <property type="evidence" value="ECO:0007669"/>
    <property type="project" value="TreeGrafter"/>
</dbReference>
<dbReference type="CDD" id="cd19499">
    <property type="entry name" value="RecA-like_ClpB_Hsp104-like"/>
    <property type="match status" value="1"/>
</dbReference>
<dbReference type="FunFam" id="3.40.50.300:FF:000010">
    <property type="entry name" value="Chaperone clpB 1, putative"/>
    <property type="match status" value="1"/>
</dbReference>
<dbReference type="NCBIfam" id="TIGR03346">
    <property type="entry name" value="chaperone_ClpB"/>
    <property type="match status" value="1"/>
</dbReference>
<keyword evidence="6 11" id="KW-0175">Coiled coil</keyword>
<comment type="subunit">
    <text evidence="8">Homohexamer. The oligomerization is ATP-dependent.</text>
</comment>
<feature type="coiled-coil region" evidence="11">
    <location>
        <begin position="414"/>
        <end position="528"/>
    </location>
</feature>
<dbReference type="GO" id="GO:0005737">
    <property type="term" value="C:cytoplasm"/>
    <property type="evidence" value="ECO:0007669"/>
    <property type="project" value="UniProtKB-SubCell"/>
</dbReference>
<dbReference type="InterPro" id="IPR003593">
    <property type="entry name" value="AAA+_ATPase"/>
</dbReference>
<evidence type="ECO:0000256" key="9">
    <source>
        <dbReference type="PROSITE-ProRule" id="PRU01251"/>
    </source>
</evidence>
<evidence type="ECO:0000256" key="7">
    <source>
        <dbReference type="ARBA" id="ARBA00023186"/>
    </source>
</evidence>
<keyword evidence="7 10" id="KW-0143">Chaperone</keyword>
<dbReference type="GO" id="GO:0042026">
    <property type="term" value="P:protein refolding"/>
    <property type="evidence" value="ECO:0007669"/>
    <property type="project" value="UniProtKB-UniRule"/>
</dbReference>
<comment type="function">
    <text evidence="11">Part of a stress-induced multi-chaperone system, it is involved in the recovery of the cell from heat-induced damage, in cooperation with DnaK, DnaJ and GrpE.</text>
</comment>
<dbReference type="GO" id="GO:0016887">
    <property type="term" value="F:ATP hydrolysis activity"/>
    <property type="evidence" value="ECO:0007669"/>
    <property type="project" value="InterPro"/>
</dbReference>
<dbReference type="Pfam" id="PF02861">
    <property type="entry name" value="Clp_N"/>
    <property type="match status" value="1"/>
</dbReference>
<dbReference type="InterPro" id="IPR017730">
    <property type="entry name" value="Chaperonin_ClpB"/>
</dbReference>
<dbReference type="Pfam" id="PF10431">
    <property type="entry name" value="ClpB_D2-small"/>
    <property type="match status" value="1"/>
</dbReference>
<dbReference type="Gene3D" id="3.40.50.300">
    <property type="entry name" value="P-loop containing nucleotide triphosphate hydrolases"/>
    <property type="match status" value="3"/>
</dbReference>
<dbReference type="SMART" id="SM01086">
    <property type="entry name" value="ClpB_D2-small"/>
    <property type="match status" value="1"/>
</dbReference>
<dbReference type="PROSITE" id="PS00871">
    <property type="entry name" value="CLPAB_2"/>
    <property type="match status" value="1"/>
</dbReference>
<protein>
    <recommendedName>
        <fullName evidence="11">Chaperone protein ClpB</fullName>
    </recommendedName>
</protein>
<dbReference type="InterPro" id="IPR018368">
    <property type="entry name" value="ClpA/B_CS1"/>
</dbReference>
<dbReference type="PROSITE" id="PS51903">
    <property type="entry name" value="CLP_R"/>
    <property type="match status" value="1"/>
</dbReference>
<evidence type="ECO:0000256" key="4">
    <source>
        <dbReference type="ARBA" id="ARBA00022741"/>
    </source>
</evidence>
<dbReference type="Gene3D" id="1.10.8.60">
    <property type="match status" value="1"/>
</dbReference>
<comment type="similarity">
    <text evidence="2 10">Belongs to the ClpA/ClpB family.</text>
</comment>
<comment type="subunit">
    <text evidence="11">Homohexamer; The oligomerization is ATP-dependent.</text>
</comment>
<dbReference type="InterPro" id="IPR019489">
    <property type="entry name" value="Clp_ATPase_C"/>
</dbReference>
<dbReference type="InterPro" id="IPR004176">
    <property type="entry name" value="Clp_R_N"/>
</dbReference>
<comment type="subcellular location">
    <subcellularLocation>
        <location evidence="1 11">Cytoplasm</location>
    </subcellularLocation>
</comment>
<evidence type="ECO:0000256" key="11">
    <source>
        <dbReference type="RuleBase" id="RU362034"/>
    </source>
</evidence>
<sequence length="861" mass="96787">MAFDTNRFTQKSQEAIIAAQNNAESNHNSQVEPEHLLLALLEQNEGVVPQILNKLNILLASVSEKTKSSIARLPRMMGAASQLSISPRMRTVLVNAHDQMEPFGDDYVSTEHLLLAVVDQASGDAGKILKEAGVTREALLKVLKEIRGSQRVTGQNPEGTYAALEQYGRNLVTLARRGKLDPVIGRDEEIRRVLQILSRRTKNNPVLIGEPGVGKTAIVEGLAQRIVRGDVPEAIKNKEVISLDMGALIAGAKYRGEFEERLKAVLKEVESRENIILFIDELHTVVGAGAAEGAMDAGNMLKPMLARGELRMVGATTLDEYRKHIEKDAALERRFQTVIVAPPTVEDTISILRGLKERYETHHGVTITDSAIIAASILSDRYISERFLPDKAIDLIDEAAARLRMEITSEPQELDDIKRRVMQLEIEREALKKEKDKASQERLANIEKELGDLKEKRSALEAQLQEEREKLGNIHKLKEDIDRTRVEIENAQQKYDYNKAAELQYGVLPKLEKELAELEQLVSGRENTLLKQEVSESDIAEIVAKWTHIPVSKLLESEAEKLITMEENLHQRVIGQDKAVQAVADAVRRARTGLQDPNRPLGSFLFLGPTGVGKTELAKALAEFLFDNEQALIRIDMSEYMEKHSVARLIGAPPGYVGYDEGGQLTEAVRRKPYAVILLDEVEKAHGDVFNVLLQLLDDGRLTDGQGRIVNFKNTVVILTSNIAGQEIREMNENHSSPELIRKTIEAELSQYFRPEFINRLDEIIIFDPLKKEDLIRIVEIQLDLLRNRLKERGLTLTLADKALHMLTEEGYDPVFGARPLKRVIQQRIQNLLAKQILQGEFPEGTKILVDYDQDYQFKKI</sequence>
<proteinExistence type="inferred from homology"/>
<organism evidence="13 14">
    <name type="scientific">Dehalobacter restrictus</name>
    <dbReference type="NCBI Taxonomy" id="55583"/>
    <lineage>
        <taxon>Bacteria</taxon>
        <taxon>Bacillati</taxon>
        <taxon>Bacillota</taxon>
        <taxon>Clostridia</taxon>
        <taxon>Eubacteriales</taxon>
        <taxon>Desulfitobacteriaceae</taxon>
        <taxon>Dehalobacter</taxon>
    </lineage>
</organism>
<dbReference type="PANTHER" id="PTHR11638:SF18">
    <property type="entry name" value="HEAT SHOCK PROTEIN 104"/>
    <property type="match status" value="1"/>
</dbReference>
<evidence type="ECO:0000313" key="14">
    <source>
        <dbReference type="Proteomes" id="UP000430508"/>
    </source>
</evidence>